<dbReference type="GO" id="GO:0006355">
    <property type="term" value="P:regulation of DNA-templated transcription"/>
    <property type="evidence" value="ECO:0007669"/>
    <property type="project" value="InterPro"/>
</dbReference>
<keyword evidence="7" id="KW-1185">Reference proteome</keyword>
<evidence type="ECO:0000256" key="3">
    <source>
        <dbReference type="ARBA" id="ARBA00023163"/>
    </source>
</evidence>
<feature type="region of interest" description="Disordered" evidence="4">
    <location>
        <begin position="1"/>
        <end position="55"/>
    </location>
</feature>
<dbReference type="InterPro" id="IPR000792">
    <property type="entry name" value="Tscrpt_reg_LuxR_C"/>
</dbReference>
<accession>A0A5N5W010</accession>
<keyword evidence="3" id="KW-0804">Transcription</keyword>
<gene>
    <name evidence="6" type="ORF">FRZ00_29145</name>
</gene>
<evidence type="ECO:0000313" key="6">
    <source>
        <dbReference type="EMBL" id="KAB7834681.1"/>
    </source>
</evidence>
<evidence type="ECO:0000256" key="2">
    <source>
        <dbReference type="ARBA" id="ARBA00023125"/>
    </source>
</evidence>
<evidence type="ECO:0000256" key="4">
    <source>
        <dbReference type="SAM" id="MobiDB-lite"/>
    </source>
</evidence>
<keyword evidence="2" id="KW-0238">DNA-binding</keyword>
<organism evidence="6 7">
    <name type="scientific">Streptomyces mobaraensis</name>
    <name type="common">Streptoverticillium mobaraense</name>
    <dbReference type="NCBI Taxonomy" id="35621"/>
    <lineage>
        <taxon>Bacteria</taxon>
        <taxon>Bacillati</taxon>
        <taxon>Actinomycetota</taxon>
        <taxon>Actinomycetes</taxon>
        <taxon>Kitasatosporales</taxon>
        <taxon>Streptomycetaceae</taxon>
        <taxon>Streptomyces</taxon>
    </lineage>
</organism>
<sequence length="128" mass="13241">MNGEHGVNPSPNRLVGTTAEQNAAAGPPAVPVPGRGASPVPGGGLGTGVPRSALRTLTPREREVLSVLPSGEGNVAIARRLGIAERTVKAHLTSITRKLGLRSRVEAALLSAEWADELRADRADADRT</sequence>
<feature type="compositionally biased region" description="Low complexity" evidence="4">
    <location>
        <begin position="23"/>
        <end position="40"/>
    </location>
</feature>
<dbReference type="Gene3D" id="1.10.10.10">
    <property type="entry name" value="Winged helix-like DNA-binding domain superfamily/Winged helix DNA-binding domain"/>
    <property type="match status" value="1"/>
</dbReference>
<protein>
    <submittedName>
        <fullName evidence="6">Helix-turn-helix transcriptional regulator</fullName>
    </submittedName>
</protein>
<reference evidence="6 7" key="1">
    <citation type="journal article" date="2019" name="Microb. Cell Fact.">
        <title>Exploring novel herbicidin analogues by transcriptional regulator overexpression and MS/MS molecular networking.</title>
        <authorList>
            <person name="Shi Y."/>
            <person name="Gu R."/>
            <person name="Li Y."/>
            <person name="Wang X."/>
            <person name="Ren W."/>
            <person name="Li X."/>
            <person name="Wang L."/>
            <person name="Xie Y."/>
            <person name="Hong B."/>
        </authorList>
    </citation>
    <scope>NUCLEOTIDE SEQUENCE [LARGE SCALE GENOMIC DNA]</scope>
    <source>
        <strain evidence="6 7">US-43</strain>
    </source>
</reference>
<dbReference type="PANTHER" id="PTHR44688:SF16">
    <property type="entry name" value="DNA-BINDING TRANSCRIPTIONAL ACTIVATOR DEVR_DOSR"/>
    <property type="match status" value="1"/>
</dbReference>
<dbReference type="InterPro" id="IPR016032">
    <property type="entry name" value="Sig_transdc_resp-reg_C-effctor"/>
</dbReference>
<dbReference type="Proteomes" id="UP000327000">
    <property type="component" value="Unassembled WGS sequence"/>
</dbReference>
<dbReference type="PRINTS" id="PR00038">
    <property type="entry name" value="HTHLUXR"/>
</dbReference>
<comment type="caution">
    <text evidence="6">The sequence shown here is derived from an EMBL/GenBank/DDBJ whole genome shotgun (WGS) entry which is preliminary data.</text>
</comment>
<evidence type="ECO:0000256" key="1">
    <source>
        <dbReference type="ARBA" id="ARBA00023015"/>
    </source>
</evidence>
<dbReference type="SMART" id="SM00421">
    <property type="entry name" value="HTH_LUXR"/>
    <property type="match status" value="1"/>
</dbReference>
<dbReference type="InterPro" id="IPR036388">
    <property type="entry name" value="WH-like_DNA-bd_sf"/>
</dbReference>
<evidence type="ECO:0000313" key="7">
    <source>
        <dbReference type="Proteomes" id="UP000327000"/>
    </source>
</evidence>
<feature type="domain" description="HTH luxR-type" evidence="5">
    <location>
        <begin position="50"/>
        <end position="115"/>
    </location>
</feature>
<dbReference type="PROSITE" id="PS00622">
    <property type="entry name" value="HTH_LUXR_1"/>
    <property type="match status" value="1"/>
</dbReference>
<dbReference type="SUPFAM" id="SSF46894">
    <property type="entry name" value="C-terminal effector domain of the bipartite response regulators"/>
    <property type="match status" value="1"/>
</dbReference>
<dbReference type="PANTHER" id="PTHR44688">
    <property type="entry name" value="DNA-BINDING TRANSCRIPTIONAL ACTIVATOR DEVR_DOSR"/>
    <property type="match status" value="1"/>
</dbReference>
<proteinExistence type="predicted"/>
<dbReference type="GO" id="GO:0003677">
    <property type="term" value="F:DNA binding"/>
    <property type="evidence" value="ECO:0007669"/>
    <property type="project" value="UniProtKB-KW"/>
</dbReference>
<evidence type="ECO:0000259" key="5">
    <source>
        <dbReference type="PROSITE" id="PS50043"/>
    </source>
</evidence>
<keyword evidence="1" id="KW-0805">Transcription regulation</keyword>
<dbReference type="CDD" id="cd06170">
    <property type="entry name" value="LuxR_C_like"/>
    <property type="match status" value="1"/>
</dbReference>
<dbReference type="Pfam" id="PF00196">
    <property type="entry name" value="GerE"/>
    <property type="match status" value="1"/>
</dbReference>
<dbReference type="EMBL" id="VOKX01000113">
    <property type="protein sequence ID" value="KAB7834681.1"/>
    <property type="molecule type" value="Genomic_DNA"/>
</dbReference>
<dbReference type="PROSITE" id="PS50043">
    <property type="entry name" value="HTH_LUXR_2"/>
    <property type="match status" value="1"/>
</dbReference>
<name>A0A5N5W010_STRMB</name>
<dbReference type="AlphaFoldDB" id="A0A5N5W010"/>
<dbReference type="OrthoDB" id="4865864at2"/>